<dbReference type="Gene3D" id="3.40.1350.10">
    <property type="match status" value="1"/>
</dbReference>
<gene>
    <name evidence="1" type="ORF">AB0E61_02885</name>
</gene>
<protein>
    <submittedName>
        <fullName evidence="1">Uncharacterized protein</fullName>
    </submittedName>
</protein>
<evidence type="ECO:0000313" key="1">
    <source>
        <dbReference type="EMBL" id="MEU3709026.1"/>
    </source>
</evidence>
<sequence>MTREDCEILTDVAARNRRNKRRGASWEAELRDELRRTGLDVERLRLTGKDDEGDLVIRRGDGRFLVVEAKNARFEPGTFIGEAEKERASFAQHRGLDPAAVDSVVIVRRRGASWRRAYVLTTVEAYFELEADR</sequence>
<evidence type="ECO:0000313" key="2">
    <source>
        <dbReference type="Proteomes" id="UP001550853"/>
    </source>
</evidence>
<accession>A0ABV2YTJ1</accession>
<organism evidence="1 2">
    <name type="scientific">Streptomyces catenulae</name>
    <dbReference type="NCBI Taxonomy" id="66875"/>
    <lineage>
        <taxon>Bacteria</taxon>
        <taxon>Bacillati</taxon>
        <taxon>Actinomycetota</taxon>
        <taxon>Actinomycetes</taxon>
        <taxon>Kitasatosporales</taxon>
        <taxon>Streptomycetaceae</taxon>
        <taxon>Streptomyces</taxon>
    </lineage>
</organism>
<dbReference type="Proteomes" id="UP001550853">
    <property type="component" value="Unassembled WGS sequence"/>
</dbReference>
<dbReference type="InterPro" id="IPR011335">
    <property type="entry name" value="Restrct_endonuc-II-like"/>
</dbReference>
<dbReference type="SUPFAM" id="SSF52980">
    <property type="entry name" value="Restriction endonuclease-like"/>
    <property type="match status" value="1"/>
</dbReference>
<dbReference type="InterPro" id="IPR011856">
    <property type="entry name" value="tRNA_endonuc-like_dom_sf"/>
</dbReference>
<dbReference type="RefSeq" id="WP_359040726.1">
    <property type="nucleotide sequence ID" value="NZ_JBEZVI010000002.1"/>
</dbReference>
<proteinExistence type="predicted"/>
<comment type="caution">
    <text evidence="1">The sequence shown here is derived from an EMBL/GenBank/DDBJ whole genome shotgun (WGS) entry which is preliminary data.</text>
</comment>
<dbReference type="EMBL" id="JBEZVI010000002">
    <property type="protein sequence ID" value="MEU3709026.1"/>
    <property type="molecule type" value="Genomic_DNA"/>
</dbReference>
<name>A0ABV2YTJ1_9ACTN</name>
<reference evidence="1 2" key="1">
    <citation type="submission" date="2024-06" db="EMBL/GenBank/DDBJ databases">
        <title>The Natural Products Discovery Center: Release of the First 8490 Sequenced Strains for Exploring Actinobacteria Biosynthetic Diversity.</title>
        <authorList>
            <person name="Kalkreuter E."/>
            <person name="Kautsar S.A."/>
            <person name="Yang D."/>
            <person name="Bader C.D."/>
            <person name="Teijaro C.N."/>
            <person name="Fluegel L."/>
            <person name="Davis C.M."/>
            <person name="Simpson J.R."/>
            <person name="Lauterbach L."/>
            <person name="Steele A.D."/>
            <person name="Gui C."/>
            <person name="Meng S."/>
            <person name="Li G."/>
            <person name="Viehrig K."/>
            <person name="Ye F."/>
            <person name="Su P."/>
            <person name="Kiefer A.F."/>
            <person name="Nichols A."/>
            <person name="Cepeda A.J."/>
            <person name="Yan W."/>
            <person name="Fan B."/>
            <person name="Jiang Y."/>
            <person name="Adhikari A."/>
            <person name="Zheng C.-J."/>
            <person name="Schuster L."/>
            <person name="Cowan T.M."/>
            <person name="Smanski M.J."/>
            <person name="Chevrette M.G."/>
            <person name="De Carvalho L.P.S."/>
            <person name="Shen B."/>
        </authorList>
    </citation>
    <scope>NUCLEOTIDE SEQUENCE [LARGE SCALE GENOMIC DNA]</scope>
    <source>
        <strain evidence="1 2">NPDC033039</strain>
    </source>
</reference>
<keyword evidence="2" id="KW-1185">Reference proteome</keyword>